<dbReference type="Pfam" id="PF01042">
    <property type="entry name" value="Ribonuc_L-PSP"/>
    <property type="match status" value="1"/>
</dbReference>
<dbReference type="CDD" id="cd00448">
    <property type="entry name" value="YjgF_YER057c_UK114_family"/>
    <property type="match status" value="1"/>
</dbReference>
<dbReference type="InterPro" id="IPR006175">
    <property type="entry name" value="YjgF/YER057c/UK114"/>
</dbReference>
<protein>
    <submittedName>
        <fullName evidence="1">RidA family protein</fullName>
    </submittedName>
</protein>
<dbReference type="Proteomes" id="UP000479241">
    <property type="component" value="Unassembled WGS sequence"/>
</dbReference>
<evidence type="ECO:0000313" key="2">
    <source>
        <dbReference type="Proteomes" id="UP000479241"/>
    </source>
</evidence>
<comment type="caution">
    <text evidence="1">The sequence shown here is derived from an EMBL/GenBank/DDBJ whole genome shotgun (WGS) entry which is preliminary data.</text>
</comment>
<name>A0A6L9VYR9_9ACTN</name>
<dbReference type="Gene3D" id="3.30.1330.40">
    <property type="entry name" value="RutC-like"/>
    <property type="match status" value="1"/>
</dbReference>
<dbReference type="EMBL" id="JAAGWG010000002">
    <property type="protein sequence ID" value="NEK84524.1"/>
    <property type="molecule type" value="Genomic_DNA"/>
</dbReference>
<dbReference type="PANTHER" id="PTHR43857:SF1">
    <property type="entry name" value="YJGH FAMILY PROTEIN"/>
    <property type="match status" value="1"/>
</dbReference>
<organism evidence="1 2">
    <name type="scientific">Blastococcus saxobsidens</name>
    <dbReference type="NCBI Taxonomy" id="138336"/>
    <lineage>
        <taxon>Bacteria</taxon>
        <taxon>Bacillati</taxon>
        <taxon>Actinomycetota</taxon>
        <taxon>Actinomycetes</taxon>
        <taxon>Geodermatophilales</taxon>
        <taxon>Geodermatophilaceae</taxon>
        <taxon>Blastococcus</taxon>
    </lineage>
</organism>
<sequence length="153" mass="15589">MIGGVTPGIELVRPPGLADSLPHAYAAVTDPGRMVFTAGACPLDAEGRTVAVGDVAGQTRQVVDNLRAALEAAGAGLGDVLRTTVYVATTDRSDLAAAAAVLREAFGRHAAPSTLVGVTVLAHPDQLVEVEAVAVRDSWQEPGPPDDAATLDE</sequence>
<proteinExistence type="predicted"/>
<dbReference type="SUPFAM" id="SSF55298">
    <property type="entry name" value="YjgF-like"/>
    <property type="match status" value="1"/>
</dbReference>
<evidence type="ECO:0000313" key="1">
    <source>
        <dbReference type="EMBL" id="NEK84524.1"/>
    </source>
</evidence>
<dbReference type="InterPro" id="IPR035959">
    <property type="entry name" value="RutC-like_sf"/>
</dbReference>
<gene>
    <name evidence="1" type="ORF">GCU60_01925</name>
</gene>
<accession>A0A6L9VYR9</accession>
<dbReference type="PANTHER" id="PTHR43857">
    <property type="entry name" value="BLR7761 PROTEIN"/>
    <property type="match status" value="1"/>
</dbReference>
<dbReference type="AlphaFoldDB" id="A0A6L9VYR9"/>
<reference evidence="1 2" key="1">
    <citation type="submission" date="2019-12" db="EMBL/GenBank/DDBJ databases">
        <title>the WGS of Blastococcus saxobsidens 67B17.</title>
        <authorList>
            <person name="Jiang Z."/>
        </authorList>
    </citation>
    <scope>NUCLEOTIDE SEQUENCE [LARGE SCALE GENOMIC DNA]</scope>
    <source>
        <strain evidence="1 2">67B17</strain>
    </source>
</reference>